<accession>A0AAV9SDP1</accession>
<dbReference type="EMBL" id="JAHHUM010000580">
    <property type="protein sequence ID" value="KAK5619348.1"/>
    <property type="molecule type" value="Genomic_DNA"/>
</dbReference>
<reference evidence="2 3" key="1">
    <citation type="submission" date="2021-06" db="EMBL/GenBank/DDBJ databases">
        <authorList>
            <person name="Palmer J.M."/>
        </authorList>
    </citation>
    <scope>NUCLEOTIDE SEQUENCE [LARGE SCALE GENOMIC DNA]</scope>
    <source>
        <strain evidence="2 3">MEX-2019</strain>
        <tissue evidence="2">Muscle</tissue>
    </source>
</reference>
<evidence type="ECO:0000313" key="3">
    <source>
        <dbReference type="Proteomes" id="UP001311232"/>
    </source>
</evidence>
<organism evidence="2 3">
    <name type="scientific">Crenichthys baileyi</name>
    <name type="common">White River springfish</name>
    <dbReference type="NCBI Taxonomy" id="28760"/>
    <lineage>
        <taxon>Eukaryota</taxon>
        <taxon>Metazoa</taxon>
        <taxon>Chordata</taxon>
        <taxon>Craniata</taxon>
        <taxon>Vertebrata</taxon>
        <taxon>Euteleostomi</taxon>
        <taxon>Actinopterygii</taxon>
        <taxon>Neopterygii</taxon>
        <taxon>Teleostei</taxon>
        <taxon>Neoteleostei</taxon>
        <taxon>Acanthomorphata</taxon>
        <taxon>Ovalentaria</taxon>
        <taxon>Atherinomorphae</taxon>
        <taxon>Cyprinodontiformes</taxon>
        <taxon>Goodeidae</taxon>
        <taxon>Crenichthys</taxon>
    </lineage>
</organism>
<proteinExistence type="predicted"/>
<sequence>MSQKLQPNKEGVVGGVEAACHRAPPEEEQDDAVKAACSRAPPGQEQEMNAVRLRTPHRQEQDMRVVRPRTPTKQEQDQDQDQVAEVIESRRLELRRRANCQGINELKGHACDTVCSVGKRLMERRSAADCLLEVSCTREMDWGLTCSNVEPWSHLI</sequence>
<dbReference type="AlphaFoldDB" id="A0AAV9SDP1"/>
<evidence type="ECO:0000256" key="1">
    <source>
        <dbReference type="SAM" id="MobiDB-lite"/>
    </source>
</evidence>
<evidence type="ECO:0000313" key="2">
    <source>
        <dbReference type="EMBL" id="KAK5619348.1"/>
    </source>
</evidence>
<keyword evidence="3" id="KW-1185">Reference proteome</keyword>
<dbReference type="Proteomes" id="UP001311232">
    <property type="component" value="Unassembled WGS sequence"/>
</dbReference>
<protein>
    <submittedName>
        <fullName evidence="2">Uncharacterized protein</fullName>
    </submittedName>
</protein>
<feature type="region of interest" description="Disordered" evidence="1">
    <location>
        <begin position="1"/>
        <end position="82"/>
    </location>
</feature>
<gene>
    <name evidence="2" type="ORF">CRENBAI_011899</name>
</gene>
<name>A0AAV9SDP1_9TELE</name>
<comment type="caution">
    <text evidence="2">The sequence shown here is derived from an EMBL/GenBank/DDBJ whole genome shotgun (WGS) entry which is preliminary data.</text>
</comment>